<keyword evidence="3" id="KW-1185">Reference proteome</keyword>
<proteinExistence type="predicted"/>
<evidence type="ECO:0000313" key="2">
    <source>
        <dbReference type="EMBL" id="RHZ43941.1"/>
    </source>
</evidence>
<accession>A0A397FYV3</accession>
<feature type="signal peptide" evidence="1">
    <location>
        <begin position="1"/>
        <end position="18"/>
    </location>
</feature>
<dbReference type="EMBL" id="NKHU02000366">
    <property type="protein sequence ID" value="RHZ43941.1"/>
    <property type="molecule type" value="Genomic_DNA"/>
</dbReference>
<feature type="chain" id="PRO_5017396477" evidence="1">
    <location>
        <begin position="19"/>
        <end position="209"/>
    </location>
</feature>
<dbReference type="VEuPathDB" id="FungiDB:CDV56_102991"/>
<organism evidence="2 3">
    <name type="scientific">Aspergillus thermomutatus</name>
    <name type="common">Neosartorya pseudofischeri</name>
    <dbReference type="NCBI Taxonomy" id="41047"/>
    <lineage>
        <taxon>Eukaryota</taxon>
        <taxon>Fungi</taxon>
        <taxon>Dikarya</taxon>
        <taxon>Ascomycota</taxon>
        <taxon>Pezizomycotina</taxon>
        <taxon>Eurotiomycetes</taxon>
        <taxon>Eurotiomycetidae</taxon>
        <taxon>Eurotiales</taxon>
        <taxon>Aspergillaceae</taxon>
        <taxon>Aspergillus</taxon>
        <taxon>Aspergillus subgen. Fumigati</taxon>
    </lineage>
</organism>
<dbReference type="OrthoDB" id="3535343at2759"/>
<dbReference type="AlphaFoldDB" id="A0A397FYV3"/>
<reference evidence="2" key="1">
    <citation type="submission" date="2018-08" db="EMBL/GenBank/DDBJ databases">
        <title>Draft genome sequence of azole-resistant Aspergillus thermomutatus (Neosartorya pseudofischeri) strain HMR AF 39, isolated from a human nasal aspirate.</title>
        <authorList>
            <person name="Parent-Michaud M."/>
            <person name="Dufresne P.J."/>
            <person name="Fournier E."/>
            <person name="Martineau C."/>
            <person name="Moreira S."/>
            <person name="Perkins V."/>
            <person name="De Repentigny L."/>
            <person name="Dufresne S.F."/>
        </authorList>
    </citation>
    <scope>NUCLEOTIDE SEQUENCE [LARGE SCALE GENOMIC DNA]</scope>
    <source>
        <strain evidence="2">HMR AF 39</strain>
    </source>
</reference>
<gene>
    <name evidence="2" type="ORF">CDV56_102991</name>
</gene>
<evidence type="ECO:0000313" key="3">
    <source>
        <dbReference type="Proteomes" id="UP000215305"/>
    </source>
</evidence>
<dbReference type="RefSeq" id="XP_026610077.1">
    <property type="nucleotide sequence ID" value="XM_026756610.1"/>
</dbReference>
<evidence type="ECO:0000256" key="1">
    <source>
        <dbReference type="SAM" id="SignalP"/>
    </source>
</evidence>
<protein>
    <submittedName>
        <fullName evidence="2">Uncharacterized protein</fullName>
    </submittedName>
</protein>
<comment type="caution">
    <text evidence="2">The sequence shown here is derived from an EMBL/GenBank/DDBJ whole genome shotgun (WGS) entry which is preliminary data.</text>
</comment>
<keyword evidence="1" id="KW-0732">Signal</keyword>
<dbReference type="GeneID" id="38124965"/>
<dbReference type="Proteomes" id="UP000215305">
    <property type="component" value="Unassembled WGS sequence"/>
</dbReference>
<name>A0A397FYV3_ASPTH</name>
<sequence>MTRMIFLLLSLAMTAVSAKQTAKTCHTFPSSMEEYSAEFQQPNPPLIKNEFKTSFIQHKWNQNLSHVTSGYIYFSPSQGIVRADEAFDGAMATSVFDYDNMTADGLVDNTMTSFGFDMRPVVWRGYVLSNYPLFAEDMLVQGGATFGGLVERDIVRGRVAAWNLMYASIPLTIYVDACGVMVGFDYFSPLLRTRVITEFFNIDVGPVKV</sequence>